<comment type="caution">
    <text evidence="1">The sequence shown here is derived from an EMBL/GenBank/DDBJ whole genome shotgun (WGS) entry which is preliminary data.</text>
</comment>
<name>A0A7X5QX36_9GAMM</name>
<dbReference type="Gene3D" id="2.60.120.380">
    <property type="match status" value="1"/>
</dbReference>
<dbReference type="EMBL" id="JAAQTL010000002">
    <property type="protein sequence ID" value="NID17019.1"/>
    <property type="molecule type" value="Genomic_DNA"/>
</dbReference>
<organism evidence="1 2">
    <name type="scientific">Luteibacter yeojuensis</name>
    <dbReference type="NCBI Taxonomy" id="345309"/>
    <lineage>
        <taxon>Bacteria</taxon>
        <taxon>Pseudomonadati</taxon>
        <taxon>Pseudomonadota</taxon>
        <taxon>Gammaproteobacteria</taxon>
        <taxon>Lysobacterales</taxon>
        <taxon>Rhodanobacteraceae</taxon>
        <taxon>Luteibacter</taxon>
    </lineage>
</organism>
<evidence type="ECO:0000313" key="2">
    <source>
        <dbReference type="Proteomes" id="UP000518878"/>
    </source>
</evidence>
<dbReference type="Proteomes" id="UP000518878">
    <property type="component" value="Unassembled WGS sequence"/>
</dbReference>
<accession>A0A7X5QX36</accession>
<evidence type="ECO:0000313" key="1">
    <source>
        <dbReference type="EMBL" id="NID17019.1"/>
    </source>
</evidence>
<gene>
    <name evidence="1" type="ORF">HBF32_16200</name>
</gene>
<dbReference type="AlphaFoldDB" id="A0A7X5QX36"/>
<reference evidence="1 2" key="1">
    <citation type="journal article" date="2006" name="Int. J. Syst. Evol. Microbiol.">
        <title>Dyella yeojuensis sp. nov., isolated from greenhouse soil in Korea.</title>
        <authorList>
            <person name="Kim B.Y."/>
            <person name="Weon H.Y."/>
            <person name="Lee K.H."/>
            <person name="Seok S.J."/>
            <person name="Kwon S.W."/>
            <person name="Go S.J."/>
            <person name="Stackebrandt E."/>
        </authorList>
    </citation>
    <scope>NUCLEOTIDE SEQUENCE [LARGE SCALE GENOMIC DNA]</scope>
    <source>
        <strain evidence="1 2">DSM 17673</strain>
    </source>
</reference>
<keyword evidence="2" id="KW-1185">Reference proteome</keyword>
<sequence length="285" mass="31505">MQQGTPFQLQADAAISPDRYEPNDTVKSATVLHGNQHIMGSLDSAFDVDHYIVAVGSKQTSARIRFTASHDVMCEVLTPSGWRPLPSSGITEYPASEKTSLVLRVRSREGKMVTKTNYTVHTSDPAAHTVIARKWSDEDITHMAPFPSTEAVRLVPGGSNAAREINVTAAVYDSDGYMTAPEGEHVTLFAVDYDPETKQKVILAQADGYTDATGHFTAKLHIGDCRGPGIVGPVRMHRHSNRPEYWDIKYVPTAYVVAILDDKRSIARPSFFEHVCKETYRGFRP</sequence>
<proteinExistence type="predicted"/>
<dbReference type="RefSeq" id="WP_166700819.1">
    <property type="nucleotide sequence ID" value="NZ_JAAQTL010000002.1"/>
</dbReference>
<protein>
    <submittedName>
        <fullName evidence="1">Uncharacterized protein</fullName>
    </submittedName>
</protein>